<evidence type="ECO:0000313" key="1">
    <source>
        <dbReference type="EMBL" id="WGZ92651.1"/>
    </source>
</evidence>
<dbReference type="AlphaFoldDB" id="A0AA95HD66"/>
<dbReference type="EMBL" id="CP124756">
    <property type="protein sequence ID" value="WGZ92651.1"/>
    <property type="molecule type" value="Genomic_DNA"/>
</dbReference>
<gene>
    <name evidence="1" type="ORF">QJT81_12325</name>
</gene>
<dbReference type="Proteomes" id="UP001301326">
    <property type="component" value="Chromosome"/>
</dbReference>
<organism evidence="1">
    <name type="scientific">Candidatus Thiothrix putei</name>
    <dbReference type="NCBI Taxonomy" id="3080811"/>
    <lineage>
        <taxon>Bacteria</taxon>
        <taxon>Pseudomonadati</taxon>
        <taxon>Pseudomonadota</taxon>
        <taxon>Gammaproteobacteria</taxon>
        <taxon>Thiotrichales</taxon>
        <taxon>Thiotrichaceae</taxon>
        <taxon>Thiothrix</taxon>
    </lineage>
</organism>
<proteinExistence type="predicted"/>
<dbReference type="KEGG" id="tput:QJT81_12325"/>
<sequence>MENELLQQALDLVMNPDPETGLVSLNQLYKIGNKLRILKGKNQLYLRDFVGSPTTKEFLTALTEEVDATSPDNFIKVVHGSKGGTFVHPIVALEAMGKIDSALRVVAYRELFEVMF</sequence>
<name>A0AA95HD66_9GAMM</name>
<accession>A0AA95HD66</accession>
<reference evidence="1" key="1">
    <citation type="journal article" date="2023" name="Int. J. Mol. Sci.">
        <title>Metagenomics Revealed a New Genus 'Candidatus Thiocaldithrix dubininis' gen. nov., sp. nov. and a New Species 'Candidatus Thiothrix putei' sp. nov. in the Family Thiotrichaceae, Some Members of Which Have Traits of Both Na+- and H+-Motive Energetics.</title>
        <authorList>
            <person name="Ravin N.V."/>
            <person name="Muntyan M.S."/>
            <person name="Smolyakov D.D."/>
            <person name="Rudenko T.S."/>
            <person name="Beletsky A.V."/>
            <person name="Mardanov A.V."/>
            <person name="Grabovich M.Y."/>
        </authorList>
    </citation>
    <scope>NUCLEOTIDE SEQUENCE</scope>
    <source>
        <strain evidence="1">GKL-02</strain>
    </source>
</reference>
<protein>
    <submittedName>
        <fullName evidence="1">Uncharacterized protein</fullName>
    </submittedName>
</protein>
<reference evidence="1" key="2">
    <citation type="submission" date="2023-04" db="EMBL/GenBank/DDBJ databases">
        <authorList>
            <person name="Beletskiy A.V."/>
            <person name="Mardanov A.V."/>
            <person name="Ravin N.V."/>
        </authorList>
    </citation>
    <scope>NUCLEOTIDE SEQUENCE</scope>
    <source>
        <strain evidence="1">GKL-02</strain>
    </source>
</reference>